<evidence type="ECO:0000313" key="3">
    <source>
        <dbReference type="EMBL" id="KAK7686744.1"/>
    </source>
</evidence>
<keyword evidence="2" id="KW-0472">Membrane</keyword>
<feature type="compositionally biased region" description="Basic and acidic residues" evidence="1">
    <location>
        <begin position="99"/>
        <end position="111"/>
    </location>
</feature>
<feature type="compositionally biased region" description="Polar residues" evidence="1">
    <location>
        <begin position="379"/>
        <end position="388"/>
    </location>
</feature>
<gene>
    <name evidence="3" type="ORF">QCA50_010344</name>
</gene>
<feature type="compositionally biased region" description="Low complexity" evidence="1">
    <location>
        <begin position="297"/>
        <end position="321"/>
    </location>
</feature>
<keyword evidence="2" id="KW-0812">Transmembrane</keyword>
<feature type="region of interest" description="Disordered" evidence="1">
    <location>
        <begin position="1"/>
        <end position="42"/>
    </location>
</feature>
<feature type="compositionally biased region" description="Basic residues" evidence="1">
    <location>
        <begin position="282"/>
        <end position="293"/>
    </location>
</feature>
<dbReference type="AlphaFoldDB" id="A0AAW0G4Y8"/>
<keyword evidence="4" id="KW-1185">Reference proteome</keyword>
<feature type="transmembrane region" description="Helical" evidence="2">
    <location>
        <begin position="204"/>
        <end position="230"/>
    </location>
</feature>
<feature type="compositionally biased region" description="Low complexity" evidence="1">
    <location>
        <begin position="1"/>
        <end position="19"/>
    </location>
</feature>
<comment type="caution">
    <text evidence="3">The sequence shown here is derived from an EMBL/GenBank/DDBJ whole genome shotgun (WGS) entry which is preliminary data.</text>
</comment>
<evidence type="ECO:0000256" key="1">
    <source>
        <dbReference type="SAM" id="MobiDB-lite"/>
    </source>
</evidence>
<proteinExistence type="predicted"/>
<reference evidence="3 4" key="1">
    <citation type="submission" date="2022-09" db="EMBL/GenBank/DDBJ databases">
        <authorList>
            <person name="Palmer J.M."/>
        </authorList>
    </citation>
    <scope>NUCLEOTIDE SEQUENCE [LARGE SCALE GENOMIC DNA]</scope>
    <source>
        <strain evidence="3 4">DSM 7382</strain>
    </source>
</reference>
<protein>
    <submittedName>
        <fullName evidence="3">Uncharacterized protein</fullName>
    </submittedName>
</protein>
<sequence length="491" mass="54037">MAKPKPSSSSPSLATSKTFSKPKENRKPFTHGSRRRPLISSPVPSSGLLAFLAGLTASSSTAYGHPIDTQVLPPEFLCPGLASDHPSETLLAPQPRLSRRVERRDDSDRPRPSQRHLAKRDSKRPFVPPKYVQGQDGRWRKIANWTLYGYCNCEPSSTEYSTLPVADNDVEATSASIFPSDSLPTIMEDQLPPGWKSSSESNHVLTYIILVLSLILAVLICIFMIGCIAWRKKRKERRDLEKTASSSSLRLGYESEEENEELRQAKKQQKLWAKASARWKANVRHSARRRRTQRNISSSNSLARASRTSLASTTMAASSSSVEAHMRSVVDVSDISLPSNSLDHENPPENETELPSSSASIIEPRPPAVPVSSRPPSYLRNSQPCPSSHHSDISERLTLPESVGEPINELSTSHKTRDVDLTELDHTSQDDLPPSPYEETPLDAAHVATDDKNILARMAAMASAPPVADQSNPSQSGQYIGTIGAYPRIRA</sequence>
<feature type="region of interest" description="Disordered" evidence="1">
    <location>
        <begin position="83"/>
        <end position="132"/>
    </location>
</feature>
<feature type="compositionally biased region" description="Basic and acidic residues" evidence="1">
    <location>
        <begin position="415"/>
        <end position="429"/>
    </location>
</feature>
<keyword evidence="2" id="KW-1133">Transmembrane helix</keyword>
<dbReference type="EMBL" id="JASBNA010000016">
    <property type="protein sequence ID" value="KAK7686744.1"/>
    <property type="molecule type" value="Genomic_DNA"/>
</dbReference>
<accession>A0AAW0G4Y8</accession>
<evidence type="ECO:0000256" key="2">
    <source>
        <dbReference type="SAM" id="Phobius"/>
    </source>
</evidence>
<name>A0AAW0G4Y8_9APHY</name>
<feature type="region of interest" description="Disordered" evidence="1">
    <location>
        <begin position="336"/>
        <end position="395"/>
    </location>
</feature>
<feature type="region of interest" description="Disordered" evidence="1">
    <location>
        <begin position="410"/>
        <end position="440"/>
    </location>
</feature>
<evidence type="ECO:0000313" key="4">
    <source>
        <dbReference type="Proteomes" id="UP001385951"/>
    </source>
</evidence>
<feature type="region of interest" description="Disordered" evidence="1">
    <location>
        <begin position="282"/>
        <end position="324"/>
    </location>
</feature>
<dbReference type="Proteomes" id="UP001385951">
    <property type="component" value="Unassembled WGS sequence"/>
</dbReference>
<feature type="compositionally biased region" description="Basic residues" evidence="1">
    <location>
        <begin position="28"/>
        <end position="37"/>
    </location>
</feature>
<organism evidence="3 4">
    <name type="scientific">Cerrena zonata</name>
    <dbReference type="NCBI Taxonomy" id="2478898"/>
    <lineage>
        <taxon>Eukaryota</taxon>
        <taxon>Fungi</taxon>
        <taxon>Dikarya</taxon>
        <taxon>Basidiomycota</taxon>
        <taxon>Agaricomycotina</taxon>
        <taxon>Agaricomycetes</taxon>
        <taxon>Polyporales</taxon>
        <taxon>Cerrenaceae</taxon>
        <taxon>Cerrena</taxon>
    </lineage>
</organism>